<evidence type="ECO:0000256" key="1">
    <source>
        <dbReference type="SAM" id="MobiDB-lite"/>
    </source>
</evidence>
<sequence>MATDLQSIFPSALRPPRPSSVHKSCLFCICGGNPIGRSPNSLLLLQMIVKVIGDGSSTDVPVTPDTTCSDVIECCRDPGDETCNLVAVCPEHGGKLKRHFPIWLRDEFISPPLLQDKPRGRGPGGPAASDLNGILQHIPSNPVRSLGVACTADAIPGVGLLRFRTRSPKPRINAGPRDGLICRCSPAKWCLNNDITRPPNNIETWKTDRNSIEFSSVFTRSSLDAHRSFVFPNMMVVTSADTKFGEKTPEVLENVLKMECPLRETDHPLEILQRWGSGRLVLRYTVLSSSGPINLSRNSWFCEDGAHTRINRLSRRNCDGFRAEKFRPNPGGGDGVFGLTDRGGRGPPIWRPN</sequence>
<evidence type="ECO:0000313" key="4">
    <source>
        <dbReference type="Proteomes" id="UP000719412"/>
    </source>
</evidence>
<reference evidence="3" key="1">
    <citation type="journal article" date="2020" name="J Insects Food Feed">
        <title>The yellow mealworm (Tenebrio molitor) genome: a resource for the emerging insects as food and feed industry.</title>
        <authorList>
            <person name="Eriksson T."/>
            <person name="Andere A."/>
            <person name="Kelstrup H."/>
            <person name="Emery V."/>
            <person name="Picard C."/>
        </authorList>
    </citation>
    <scope>NUCLEOTIDE SEQUENCE</scope>
    <source>
        <strain evidence="3">Stoneville</strain>
        <tissue evidence="3">Whole head</tissue>
    </source>
</reference>
<evidence type="ECO:0000313" key="3">
    <source>
        <dbReference type="EMBL" id="KAH0810799.1"/>
    </source>
</evidence>
<proteinExistence type="predicted"/>
<feature type="region of interest" description="Disordered" evidence="1">
    <location>
        <begin position="332"/>
        <end position="353"/>
    </location>
</feature>
<name>A0A8J6H9X5_TENMO</name>
<organism evidence="3 4">
    <name type="scientific">Tenebrio molitor</name>
    <name type="common">Yellow mealworm beetle</name>
    <dbReference type="NCBI Taxonomy" id="7067"/>
    <lineage>
        <taxon>Eukaryota</taxon>
        <taxon>Metazoa</taxon>
        <taxon>Ecdysozoa</taxon>
        <taxon>Arthropoda</taxon>
        <taxon>Hexapoda</taxon>
        <taxon>Insecta</taxon>
        <taxon>Pterygota</taxon>
        <taxon>Neoptera</taxon>
        <taxon>Endopterygota</taxon>
        <taxon>Coleoptera</taxon>
        <taxon>Polyphaga</taxon>
        <taxon>Cucujiformia</taxon>
        <taxon>Tenebrionidae</taxon>
        <taxon>Tenebrio</taxon>
    </lineage>
</organism>
<dbReference type="EMBL" id="JABDTM020027258">
    <property type="protein sequence ID" value="KAH0810799.1"/>
    <property type="molecule type" value="Genomic_DNA"/>
</dbReference>
<protein>
    <recommendedName>
        <fullName evidence="2">Apoptosis-stimulating of p53 protein 2-like RA domain-containing protein</fullName>
    </recommendedName>
</protein>
<keyword evidence="4" id="KW-1185">Reference proteome</keyword>
<feature type="domain" description="Apoptosis-stimulating of p53 protein 2-like RA" evidence="2">
    <location>
        <begin position="48"/>
        <end position="88"/>
    </location>
</feature>
<evidence type="ECO:0000259" key="2">
    <source>
        <dbReference type="Pfam" id="PF21801"/>
    </source>
</evidence>
<dbReference type="Pfam" id="PF21801">
    <property type="entry name" value="ASPP2-like_RA"/>
    <property type="match status" value="1"/>
</dbReference>
<dbReference type="InterPro" id="IPR048942">
    <property type="entry name" value="ASPP2-like_RA"/>
</dbReference>
<dbReference type="Gene3D" id="3.10.20.90">
    <property type="entry name" value="Phosphatidylinositol 3-kinase Catalytic Subunit, Chain A, domain 1"/>
    <property type="match status" value="1"/>
</dbReference>
<gene>
    <name evidence="3" type="ORF">GEV33_011991</name>
</gene>
<dbReference type="AlphaFoldDB" id="A0A8J6H9X5"/>
<dbReference type="Proteomes" id="UP000719412">
    <property type="component" value="Unassembled WGS sequence"/>
</dbReference>
<comment type="caution">
    <text evidence="3">The sequence shown here is derived from an EMBL/GenBank/DDBJ whole genome shotgun (WGS) entry which is preliminary data.</text>
</comment>
<reference evidence="3" key="2">
    <citation type="submission" date="2021-08" db="EMBL/GenBank/DDBJ databases">
        <authorList>
            <person name="Eriksson T."/>
        </authorList>
    </citation>
    <scope>NUCLEOTIDE SEQUENCE</scope>
    <source>
        <strain evidence="3">Stoneville</strain>
        <tissue evidence="3">Whole head</tissue>
    </source>
</reference>
<accession>A0A8J6H9X5</accession>